<feature type="compositionally biased region" description="Pro residues" evidence="1">
    <location>
        <begin position="406"/>
        <end position="434"/>
    </location>
</feature>
<evidence type="ECO:0000259" key="3">
    <source>
        <dbReference type="Pfam" id="PF20014"/>
    </source>
</evidence>
<evidence type="ECO:0000313" key="4">
    <source>
        <dbReference type="EMBL" id="ADB15798.1"/>
    </source>
</evidence>
<dbReference type="InterPro" id="IPR045402">
    <property type="entry name" value="GAP1-N2"/>
</dbReference>
<dbReference type="AlphaFoldDB" id="D2R8X1"/>
<dbReference type="Proteomes" id="UP000001887">
    <property type="component" value="Chromosome"/>
</dbReference>
<evidence type="ECO:0000256" key="1">
    <source>
        <dbReference type="SAM" id="MobiDB-lite"/>
    </source>
</evidence>
<feature type="domain" description="GTPase-associated protein 1 middle" evidence="3">
    <location>
        <begin position="153"/>
        <end position="253"/>
    </location>
</feature>
<dbReference type="STRING" id="530564.Psta_1115"/>
<dbReference type="eggNOG" id="ENOG5033MC3">
    <property type="taxonomic scope" value="Bacteria"/>
</dbReference>
<evidence type="ECO:0000259" key="2">
    <source>
        <dbReference type="Pfam" id="PF20013"/>
    </source>
</evidence>
<reference evidence="4 5" key="1">
    <citation type="journal article" date="2009" name="Stand. Genomic Sci.">
        <title>Complete genome sequence of Pirellula staleyi type strain (ATCC 27377).</title>
        <authorList>
            <person name="Clum A."/>
            <person name="Tindall B.J."/>
            <person name="Sikorski J."/>
            <person name="Ivanova N."/>
            <person name="Mavrommatis K."/>
            <person name="Lucas S."/>
            <person name="Glavina del Rio T."/>
            <person name="Nolan M."/>
            <person name="Chen F."/>
            <person name="Tice H."/>
            <person name="Pitluck S."/>
            <person name="Cheng J.F."/>
            <person name="Chertkov O."/>
            <person name="Brettin T."/>
            <person name="Han C."/>
            <person name="Detter J.C."/>
            <person name="Kuske C."/>
            <person name="Bruce D."/>
            <person name="Goodwin L."/>
            <person name="Ovchinikova G."/>
            <person name="Pati A."/>
            <person name="Mikhailova N."/>
            <person name="Chen A."/>
            <person name="Palaniappan K."/>
            <person name="Land M."/>
            <person name="Hauser L."/>
            <person name="Chang Y.J."/>
            <person name="Jeffries C.D."/>
            <person name="Chain P."/>
            <person name="Rohde M."/>
            <person name="Goker M."/>
            <person name="Bristow J."/>
            <person name="Eisen J.A."/>
            <person name="Markowitz V."/>
            <person name="Hugenholtz P."/>
            <person name="Kyrpides N.C."/>
            <person name="Klenk H.P."/>
            <person name="Lapidus A."/>
        </authorList>
    </citation>
    <scope>NUCLEOTIDE SEQUENCE [LARGE SCALE GENOMIC DNA]</scope>
    <source>
        <strain evidence="5">ATCC 27377 / DSM 6068 / ICPB 4128</strain>
    </source>
</reference>
<dbReference type="Pfam" id="PF20014">
    <property type="entry name" value="GAP1-M"/>
    <property type="match status" value="1"/>
</dbReference>
<feature type="compositionally biased region" description="Pro residues" evidence="1">
    <location>
        <begin position="473"/>
        <end position="485"/>
    </location>
</feature>
<feature type="region of interest" description="Disordered" evidence="1">
    <location>
        <begin position="398"/>
        <end position="485"/>
    </location>
</feature>
<dbReference type="InterPro" id="IPR045401">
    <property type="entry name" value="GAP1-M"/>
</dbReference>
<dbReference type="KEGG" id="psl:Psta_1115"/>
<protein>
    <submittedName>
        <fullName evidence="4">Uncharacterized protein</fullName>
    </submittedName>
</protein>
<evidence type="ECO:0000313" key="5">
    <source>
        <dbReference type="Proteomes" id="UP000001887"/>
    </source>
</evidence>
<accession>D2R8X1</accession>
<dbReference type="Pfam" id="PF20013">
    <property type="entry name" value="GAP1-N2"/>
    <property type="match status" value="1"/>
</dbReference>
<feature type="region of interest" description="Disordered" evidence="1">
    <location>
        <begin position="300"/>
        <end position="351"/>
    </location>
</feature>
<proteinExistence type="predicted"/>
<name>D2R8X1_PIRSD</name>
<dbReference type="EMBL" id="CP001848">
    <property type="protein sequence ID" value="ADB15798.1"/>
    <property type="molecule type" value="Genomic_DNA"/>
</dbReference>
<feature type="domain" description="GTPase-associated protein 1 N-terminal" evidence="2">
    <location>
        <begin position="1"/>
        <end position="128"/>
    </location>
</feature>
<gene>
    <name evidence="4" type="ordered locus">Psta_1115</name>
</gene>
<organism evidence="4 5">
    <name type="scientific">Pirellula staleyi (strain ATCC 27377 / DSM 6068 / ICPB 4128)</name>
    <name type="common">Pirella staleyi</name>
    <dbReference type="NCBI Taxonomy" id="530564"/>
    <lineage>
        <taxon>Bacteria</taxon>
        <taxon>Pseudomonadati</taxon>
        <taxon>Planctomycetota</taxon>
        <taxon>Planctomycetia</taxon>
        <taxon>Pirellulales</taxon>
        <taxon>Pirellulaceae</taxon>
        <taxon>Pirellula</taxon>
    </lineage>
</organism>
<feature type="compositionally biased region" description="Polar residues" evidence="1">
    <location>
        <begin position="440"/>
        <end position="456"/>
    </location>
</feature>
<keyword evidence="5" id="KW-1185">Reference proteome</keyword>
<dbReference type="HOGENOM" id="CLU_337345_0_0_0"/>
<sequence length="844" mass="90633">MSQEIIYTSAPQGLRPGSFGFCIVAMTTGMPTPLAERLESLSGYRHVYSPGDPRAVNNPVVHSHVQLKIGAQKYFVLSRLADAGFDYSQRTNKLVHHVALEPSELVPAGPAWVLSQPGYMVTSFSGQPHLLPAGRRTPAGEIPRTVCHRWGELTGDPGWGAVLASSALTGGALTPGAGRPVHLIVPEGLDPLPLIVEAQSLLPSQRRWEVSFSTFFTRLPPGVECQWRCVLAGTPEATALAGMRGDLVIDLTRPLGPAPDTPLSAAARTGVFPAEPAPTTRAIPTTQAAPVQLARPVRESAAEELRLGPPPAPGGARARTSSSGVMIIDDGPPELPGETTPPPMTSLHRRSAPSAGFGWSHLTAVAMVAALVGVVVGYLFRSSQTDPAPIATQTAAPAIPATDNQPPAPPAAAAPDPQPPAMPSPAPPATPPVSPVGEKNTANAENPASKSPTGDTTPAAANGGTAQPMPAAENPPTPSVPTPVPAPPAVVELKYGPEPLESILALKHGSDPREIKLASFPKSDGSAISKIELLGAPKSLRIEKSKDNSWVVQFNNGTKIGSDIPTAEFTQVEEGSSFALMASQRTPGVAWNDLCGSVIQVIHEKGQEHILYLVKPHLVVTKQGKISPCFVEYNMPYLELMDRFDKELFFDVSDIHIETIPSGNWKSATKGRWQHTYVCHNATEIDTQVEAEFSGQPRKTTKIAIRVRFHQKDSTKLLDENAIQDIGNRLSNYRKVFLDEWEKAKLDRDNAEKDFNAEAKPEEKEKKRQKLDVLKNKFIEIDSSRERFDSDYPKIITTSEGREVIASLSKNASAKSAPRAKVTIGREIKTESQSIKVPYLLLVD</sequence>
<feature type="compositionally biased region" description="Pro residues" evidence="1">
    <location>
        <begin position="333"/>
        <end position="344"/>
    </location>
</feature>